<dbReference type="PANTHER" id="PTHR38600:SF1">
    <property type="entry name" value="TRANSCRIPTIONAL REGULATORY PROTEIN"/>
    <property type="match status" value="1"/>
</dbReference>
<dbReference type="InterPro" id="IPR011991">
    <property type="entry name" value="ArsR-like_HTH"/>
</dbReference>
<proteinExistence type="predicted"/>
<dbReference type="SUPFAM" id="SSF46785">
    <property type="entry name" value="Winged helix' DNA-binding domain"/>
    <property type="match status" value="1"/>
</dbReference>
<dbReference type="Pfam" id="PF01022">
    <property type="entry name" value="HTH_5"/>
    <property type="match status" value="1"/>
</dbReference>
<evidence type="ECO:0000259" key="1">
    <source>
        <dbReference type="Pfam" id="PF01022"/>
    </source>
</evidence>
<dbReference type="InterPro" id="IPR036390">
    <property type="entry name" value="WH_DNA-bd_sf"/>
</dbReference>
<dbReference type="Gene3D" id="1.10.10.10">
    <property type="entry name" value="Winged helix-like DNA-binding domain superfamily/Winged helix DNA-binding domain"/>
    <property type="match status" value="1"/>
</dbReference>
<sequence length="138" mass="16145">MILVLVDLIPVLGSRQKTCQTYYLDCLLIGYTNRWMMTDPNAKKLFWFLFAGSRGGMNRISIIELLIEQPYNINQLSDIIKIDYKAIQHHMHVLEKNNLVTKEGEKYGILYFISNYLEVNMGAFREVVDKIHQSKKTK</sequence>
<dbReference type="EMBL" id="LR216287">
    <property type="protein sequence ID" value="VFJ13515.1"/>
    <property type="molecule type" value="Genomic_DNA"/>
</dbReference>
<evidence type="ECO:0000313" key="3">
    <source>
        <dbReference type="Proteomes" id="UP000294299"/>
    </source>
</evidence>
<dbReference type="RefSeq" id="WP_232037940.1">
    <property type="nucleotide sequence ID" value="NZ_LR216287.1"/>
</dbReference>
<dbReference type="KEGG" id="nfn:NFRAN_1193"/>
<organism evidence="2 3">
    <name type="scientific">Candidatus Nitrosocosmicus franklandianus</name>
    <dbReference type="NCBI Taxonomy" id="1798806"/>
    <lineage>
        <taxon>Archaea</taxon>
        <taxon>Nitrososphaerota</taxon>
        <taxon>Nitrososphaeria</taxon>
        <taxon>Nitrososphaerales</taxon>
        <taxon>Nitrososphaeraceae</taxon>
        <taxon>Candidatus Nitrosocosmicus</taxon>
    </lineage>
</organism>
<name>A0A484IBV1_9ARCH</name>
<dbReference type="AlphaFoldDB" id="A0A484IBV1"/>
<dbReference type="PANTHER" id="PTHR38600">
    <property type="entry name" value="TRANSCRIPTIONAL REGULATORY PROTEIN"/>
    <property type="match status" value="1"/>
</dbReference>
<reference evidence="2 3" key="1">
    <citation type="submission" date="2019-02" db="EMBL/GenBank/DDBJ databases">
        <authorList>
            <person name="Lehtovirta-Morley E L."/>
        </authorList>
    </citation>
    <scope>NUCLEOTIDE SEQUENCE [LARGE SCALE GENOMIC DNA]</scope>
    <source>
        <strain evidence="2">NFRAN1</strain>
    </source>
</reference>
<keyword evidence="3" id="KW-1185">Reference proteome</keyword>
<dbReference type="Proteomes" id="UP000294299">
    <property type="component" value="Chromosome NFRAN"/>
</dbReference>
<dbReference type="CDD" id="cd00090">
    <property type="entry name" value="HTH_ARSR"/>
    <property type="match status" value="1"/>
</dbReference>
<evidence type="ECO:0000313" key="2">
    <source>
        <dbReference type="EMBL" id="VFJ13515.1"/>
    </source>
</evidence>
<dbReference type="InterPro" id="IPR036388">
    <property type="entry name" value="WH-like_DNA-bd_sf"/>
</dbReference>
<protein>
    <submittedName>
        <fullName evidence="2">Bacterial regulatory protein, arsR family (Modular protein)</fullName>
    </submittedName>
</protein>
<dbReference type="GO" id="GO:0003700">
    <property type="term" value="F:DNA-binding transcription factor activity"/>
    <property type="evidence" value="ECO:0007669"/>
    <property type="project" value="InterPro"/>
</dbReference>
<feature type="domain" description="HTH arsR-type" evidence="1">
    <location>
        <begin position="58"/>
        <end position="102"/>
    </location>
</feature>
<accession>A0A484IBV1</accession>
<gene>
    <name evidence="2" type="ORF">NFRAN_1193</name>
</gene>
<dbReference type="InterPro" id="IPR001845">
    <property type="entry name" value="HTH_ArsR_DNA-bd_dom"/>
</dbReference>
<dbReference type="GeneID" id="39420596"/>